<protein>
    <submittedName>
        <fullName evidence="1">Uncharacterized protein</fullName>
    </submittedName>
</protein>
<proteinExistence type="predicted"/>
<evidence type="ECO:0000313" key="1">
    <source>
        <dbReference type="EMBL" id="PYH98379.1"/>
    </source>
</evidence>
<dbReference type="Proteomes" id="UP000247810">
    <property type="component" value="Unassembled WGS sequence"/>
</dbReference>
<accession>A0A319DLW9</accession>
<evidence type="ECO:0000313" key="2">
    <source>
        <dbReference type="Proteomes" id="UP000247810"/>
    </source>
</evidence>
<organism evidence="1 2">
    <name type="scientific">Aspergillus ellipticus CBS 707.79</name>
    <dbReference type="NCBI Taxonomy" id="1448320"/>
    <lineage>
        <taxon>Eukaryota</taxon>
        <taxon>Fungi</taxon>
        <taxon>Dikarya</taxon>
        <taxon>Ascomycota</taxon>
        <taxon>Pezizomycotina</taxon>
        <taxon>Eurotiomycetes</taxon>
        <taxon>Eurotiomycetidae</taxon>
        <taxon>Eurotiales</taxon>
        <taxon>Aspergillaceae</taxon>
        <taxon>Aspergillus</taxon>
        <taxon>Aspergillus subgen. Circumdati</taxon>
    </lineage>
</organism>
<gene>
    <name evidence="1" type="ORF">BO71DRAFT_395332</name>
</gene>
<dbReference type="EMBL" id="KZ825812">
    <property type="protein sequence ID" value="PYH98379.1"/>
    <property type="molecule type" value="Genomic_DNA"/>
</dbReference>
<sequence>MIGSCCLLPAACCAGSGMGMGGALHCEKVTRHTGPPNAPNAGTVSGEGGEMQRPCRGCCQAETPLQARQIKEGGRVHC</sequence>
<name>A0A319DLW9_9EURO</name>
<reference evidence="1 2" key="1">
    <citation type="submission" date="2018-02" db="EMBL/GenBank/DDBJ databases">
        <title>The genomes of Aspergillus section Nigri reveals drivers in fungal speciation.</title>
        <authorList>
            <consortium name="DOE Joint Genome Institute"/>
            <person name="Vesth T.C."/>
            <person name="Nybo J."/>
            <person name="Theobald S."/>
            <person name="Brandl J."/>
            <person name="Frisvad J.C."/>
            <person name="Nielsen K.F."/>
            <person name="Lyhne E.K."/>
            <person name="Kogle M.E."/>
            <person name="Kuo A."/>
            <person name="Riley R."/>
            <person name="Clum A."/>
            <person name="Nolan M."/>
            <person name="Lipzen A."/>
            <person name="Salamov A."/>
            <person name="Henrissat B."/>
            <person name="Wiebenga A."/>
            <person name="De vries R.P."/>
            <person name="Grigoriev I.V."/>
            <person name="Mortensen U.H."/>
            <person name="Andersen M.R."/>
            <person name="Baker S.E."/>
        </authorList>
    </citation>
    <scope>NUCLEOTIDE SEQUENCE [LARGE SCALE GENOMIC DNA]</scope>
    <source>
        <strain evidence="1 2">CBS 707.79</strain>
    </source>
</reference>
<dbReference type="AlphaFoldDB" id="A0A319DLW9"/>
<dbReference type="VEuPathDB" id="FungiDB:BO71DRAFT_395332"/>
<keyword evidence="2" id="KW-1185">Reference proteome</keyword>